<keyword evidence="3" id="KW-1185">Reference proteome</keyword>
<dbReference type="AlphaFoldDB" id="A0A9D4TGS6"/>
<feature type="region of interest" description="Disordered" evidence="1">
    <location>
        <begin position="765"/>
        <end position="816"/>
    </location>
</feature>
<feature type="compositionally biased region" description="Gly residues" evidence="1">
    <location>
        <begin position="804"/>
        <end position="816"/>
    </location>
</feature>
<gene>
    <name evidence="2" type="ORF">D9Q98_008927</name>
</gene>
<accession>A0A9D4TGS6</accession>
<dbReference type="EMBL" id="SIDB01000012">
    <property type="protein sequence ID" value="KAI3425156.1"/>
    <property type="molecule type" value="Genomic_DNA"/>
</dbReference>
<feature type="compositionally biased region" description="Low complexity" evidence="1">
    <location>
        <begin position="734"/>
        <end position="749"/>
    </location>
</feature>
<feature type="region of interest" description="Disordered" evidence="1">
    <location>
        <begin position="256"/>
        <end position="293"/>
    </location>
</feature>
<feature type="compositionally biased region" description="Low complexity" evidence="1">
    <location>
        <begin position="916"/>
        <end position="930"/>
    </location>
</feature>
<feature type="compositionally biased region" description="Low complexity" evidence="1">
    <location>
        <begin position="996"/>
        <end position="1037"/>
    </location>
</feature>
<proteinExistence type="predicted"/>
<feature type="compositionally biased region" description="Low complexity" evidence="1">
    <location>
        <begin position="1079"/>
        <end position="1092"/>
    </location>
</feature>
<feature type="region of interest" description="Disordered" evidence="1">
    <location>
        <begin position="712"/>
        <end position="749"/>
    </location>
</feature>
<sequence>MPLLQLVQQPAAGAAAVGRPAKQLRAPQQQDVCSLLVRVLLRVARGQALNLETVKCAWRELSFSHVFQAHPHATSMDQHVQLLYAAALERLLDPIPPSAVTRALQPLRAQHEQAAAAAAEAEQQQLEEQQQHEAHLQHLLLQDITGQSSERGGLEPGSDSGLEEAAAAAIAAVLPPMPLDAPFPLPRAAAGLPGLPASPQLDILPGAAAAADGAALPTPALAEPGVAVGPESTEQLAALPPAAAAAAAQQPPAAIPAGVGTMHAHGLASRPGSSDELPGFSQQPLPGPQNGVRTVAAPGAAAAAAAGPNAAPLAAEGLDLESLMLSFEGDHQQQHVQHPAQQQTELQAPPAAAPAAAAGGADNAPGDPVPCSCAPLAAPTTTGPWHLPGSSGPGPAALSFHDGLPFPMPIPLLPAPAGLPPLARLVQPQPQPSQQQMELPPLPTEQELAWLKQHSLELQAAALLVLFCIHAAQPPLPFPGLRSVGEAAAAAPAPPQLGASATGSQPVEAVAHGRGGGGSVKIYLSAEHQAAVLALVPQLPDSCPEALQALRQLRGCGALVMGSHRRLAVLPVDAVSGGAEGLAPGLFHGIHGEELSVMREVRYQLNSSLRGLGTSGLGQRCGEYQDKLAVMWGAVAAAAPAGRRQGGDREPLESIADLRVGSMLHEFTERKHAHLQLLLQHGRSGTARLLQQASHAAQRGPLTMAARAAAARVEPEQRRRGQRHRDFKQKQQQRRLAQQAAAPGQAGQEAGGALLEAAAAPAGGGAALAGSAGAFSTASDRKRQAKQRLERERIPRKARARAKGAGGAAGGGAAAGGYRGIITQVEQREQQRQQDIRRRQDAWRLQAGLPALPGPQDAPAANGGGYGGGAFEAAYGDSDGAEDVSEAVDFSDMPDDLPDMHDWRSAPAAFGTSQHGGTTAGLTAGAGSQDDSGDRSESESESGSESGSESEQQHAQQQARQRAQQQQQAQRPRAGGADWDEAGGATEATVQQPAVATARSSRSAAAAATAAKSKAAGVQTRAGMASRGSAAAAAEQPSARRRQAAKPPRQPAAAGPQPSLPRPPAEQASGRARGKRRAAASSTAGAGAADAAGVRDSEASAAAPPAKRPRQQRAAAKPSAMAVQGKGSGKRQQGADPAAAAAAAAAARLAAAEDEDYDAAGGEALTSSAADAASADVPSGGAAVQQQQAQQAQEQQVVQQEETQQARRKPGGPRKVPEQPGRADLDQELLALEVQARELAAALALAEEADSSDDE</sequence>
<evidence type="ECO:0000313" key="3">
    <source>
        <dbReference type="Proteomes" id="UP001055712"/>
    </source>
</evidence>
<organism evidence="2 3">
    <name type="scientific">Chlorella vulgaris</name>
    <name type="common">Green alga</name>
    <dbReference type="NCBI Taxonomy" id="3077"/>
    <lineage>
        <taxon>Eukaryota</taxon>
        <taxon>Viridiplantae</taxon>
        <taxon>Chlorophyta</taxon>
        <taxon>core chlorophytes</taxon>
        <taxon>Trebouxiophyceae</taxon>
        <taxon>Chlorellales</taxon>
        <taxon>Chlorellaceae</taxon>
        <taxon>Chlorella clade</taxon>
        <taxon>Chlorella</taxon>
    </lineage>
</organism>
<evidence type="ECO:0000256" key="1">
    <source>
        <dbReference type="SAM" id="MobiDB-lite"/>
    </source>
</evidence>
<dbReference type="OrthoDB" id="515986at2759"/>
<feature type="compositionally biased region" description="Low complexity" evidence="1">
    <location>
        <begin position="1134"/>
        <end position="1150"/>
    </location>
</feature>
<name>A0A9D4TGS6_CHLVU</name>
<feature type="compositionally biased region" description="Basic residues" evidence="1">
    <location>
        <begin position="720"/>
        <end position="733"/>
    </location>
</feature>
<feature type="region of interest" description="Disordered" evidence="1">
    <location>
        <begin position="111"/>
        <end position="132"/>
    </location>
</feature>
<feature type="compositionally biased region" description="Basic and acidic residues" evidence="1">
    <location>
        <begin position="779"/>
        <end position="795"/>
    </location>
</feature>
<reference evidence="2" key="2">
    <citation type="submission" date="2020-11" db="EMBL/GenBank/DDBJ databases">
        <authorList>
            <person name="Cecchin M."/>
            <person name="Marcolungo L."/>
            <person name="Rossato M."/>
            <person name="Girolomoni L."/>
            <person name="Cosentino E."/>
            <person name="Cuine S."/>
            <person name="Li-Beisson Y."/>
            <person name="Delledonne M."/>
            <person name="Ballottari M."/>
        </authorList>
    </citation>
    <scope>NUCLEOTIDE SEQUENCE</scope>
    <source>
        <strain evidence="2">211/11P</strain>
        <tissue evidence="2">Whole cell</tissue>
    </source>
</reference>
<feature type="compositionally biased region" description="Low complexity" evidence="1">
    <location>
        <begin position="1045"/>
        <end position="1057"/>
    </location>
</feature>
<feature type="region of interest" description="Disordered" evidence="1">
    <location>
        <begin position="330"/>
        <end position="365"/>
    </location>
</feature>
<feature type="compositionally biased region" description="Low complexity" evidence="1">
    <location>
        <begin position="941"/>
        <end position="988"/>
    </location>
</feature>
<feature type="compositionally biased region" description="Low complexity" evidence="1">
    <location>
        <begin position="1159"/>
        <end position="1203"/>
    </location>
</feature>
<feature type="compositionally biased region" description="Basic and acidic residues" evidence="1">
    <location>
        <begin position="1215"/>
        <end position="1225"/>
    </location>
</feature>
<evidence type="ECO:0000313" key="2">
    <source>
        <dbReference type="EMBL" id="KAI3425156.1"/>
    </source>
</evidence>
<reference evidence="2" key="1">
    <citation type="journal article" date="2019" name="Plant J.">
        <title>Chlorella vulgaris genome assembly and annotation reveals the molecular basis for metabolic acclimation to high light conditions.</title>
        <authorList>
            <person name="Cecchin M."/>
            <person name="Marcolungo L."/>
            <person name="Rossato M."/>
            <person name="Girolomoni L."/>
            <person name="Cosentino E."/>
            <person name="Cuine S."/>
            <person name="Li-Beisson Y."/>
            <person name="Delledonne M."/>
            <person name="Ballottari M."/>
        </authorList>
    </citation>
    <scope>NUCLEOTIDE SEQUENCE</scope>
    <source>
        <strain evidence="2">211/11P</strain>
    </source>
</reference>
<feature type="compositionally biased region" description="Low complexity" evidence="1">
    <location>
        <begin position="112"/>
        <end position="128"/>
    </location>
</feature>
<dbReference type="Proteomes" id="UP001055712">
    <property type="component" value="Unassembled WGS sequence"/>
</dbReference>
<feature type="region of interest" description="Disordered" evidence="1">
    <location>
        <begin position="889"/>
        <end position="1227"/>
    </location>
</feature>
<comment type="caution">
    <text evidence="2">The sequence shown here is derived from an EMBL/GenBank/DDBJ whole genome shotgun (WGS) entry which is preliminary data.</text>
</comment>
<protein>
    <submittedName>
        <fullName evidence="2">Uncharacterized protein</fullName>
    </submittedName>
</protein>
<feature type="compositionally biased region" description="Low complexity" evidence="1">
    <location>
        <begin position="334"/>
        <end position="365"/>
    </location>
</feature>